<dbReference type="PANTHER" id="PTHR31480">
    <property type="entry name" value="BIFUNCTIONAL LYCOPENE CYCLASE/PHYTOENE SYNTHASE"/>
    <property type="match status" value="1"/>
</dbReference>
<keyword evidence="2" id="KW-1185">Reference proteome</keyword>
<dbReference type="InterPro" id="IPR008949">
    <property type="entry name" value="Isoprenoid_synthase_dom_sf"/>
</dbReference>
<dbReference type="SFLD" id="SFLDG01018">
    <property type="entry name" value="Squalene/Phytoene_Synthase_Lik"/>
    <property type="match status" value="1"/>
</dbReference>
<dbReference type="SFLD" id="SFLDG01212">
    <property type="entry name" value="Phytoene_synthase_like"/>
    <property type="match status" value="1"/>
</dbReference>
<dbReference type="GO" id="GO:0004311">
    <property type="term" value="F:geranylgeranyl diphosphate synthase activity"/>
    <property type="evidence" value="ECO:0007669"/>
    <property type="project" value="InterPro"/>
</dbReference>
<gene>
    <name evidence="1" type="ordered locus">Mesil_1486</name>
</gene>
<dbReference type="eggNOG" id="COG1562">
    <property type="taxonomic scope" value="Bacteria"/>
</dbReference>
<dbReference type="CDD" id="cd00683">
    <property type="entry name" value="Trans_IPPS_HH"/>
    <property type="match status" value="1"/>
</dbReference>
<dbReference type="Pfam" id="PF00494">
    <property type="entry name" value="SQS_PSY"/>
    <property type="match status" value="1"/>
</dbReference>
<organism evidence="1 2">
    <name type="scientific">Allomeiothermus silvanus (strain ATCC 700542 / DSM 9946 / NBRC 106475 / NCIMB 13440 / VI-R2)</name>
    <name type="common">Thermus silvanus</name>
    <dbReference type="NCBI Taxonomy" id="526227"/>
    <lineage>
        <taxon>Bacteria</taxon>
        <taxon>Thermotogati</taxon>
        <taxon>Deinococcota</taxon>
        <taxon>Deinococci</taxon>
        <taxon>Thermales</taxon>
        <taxon>Thermaceae</taxon>
        <taxon>Allomeiothermus</taxon>
    </lineage>
</organism>
<dbReference type="Gene3D" id="1.10.600.10">
    <property type="entry name" value="Farnesyl Diphosphate Synthase"/>
    <property type="match status" value="1"/>
</dbReference>
<dbReference type="SUPFAM" id="SSF48576">
    <property type="entry name" value="Terpenoid synthases"/>
    <property type="match status" value="1"/>
</dbReference>
<evidence type="ECO:0000313" key="1">
    <source>
        <dbReference type="EMBL" id="ADH63377.1"/>
    </source>
</evidence>
<dbReference type="InterPro" id="IPR002060">
    <property type="entry name" value="Squ/phyt_synthse"/>
</dbReference>
<evidence type="ECO:0000313" key="2">
    <source>
        <dbReference type="Proteomes" id="UP000001916"/>
    </source>
</evidence>
<dbReference type="KEGG" id="msv:Mesil_1486"/>
<keyword evidence="1" id="KW-0808">Transferase</keyword>
<name>D7BF24_ALLS1</name>
<dbReference type="AlphaFoldDB" id="D7BF24"/>
<dbReference type="GO" id="GO:0051996">
    <property type="term" value="F:squalene synthase [NAD(P)H] activity"/>
    <property type="evidence" value="ECO:0007669"/>
    <property type="project" value="InterPro"/>
</dbReference>
<reference evidence="1 2" key="1">
    <citation type="journal article" date="2010" name="Stand. Genomic Sci.">
        <title>Complete genome sequence of Meiothermus silvanus type strain (VI-R2).</title>
        <authorList>
            <person name="Sikorski J."/>
            <person name="Tindall B.J."/>
            <person name="Lowry S."/>
            <person name="Lucas S."/>
            <person name="Nolan M."/>
            <person name="Copeland A."/>
            <person name="Glavina Del Rio T."/>
            <person name="Tice H."/>
            <person name="Cheng J.F."/>
            <person name="Han C."/>
            <person name="Pitluck S."/>
            <person name="Liolios K."/>
            <person name="Ivanova N."/>
            <person name="Mavromatis K."/>
            <person name="Mikhailova N."/>
            <person name="Pati A."/>
            <person name="Goodwin L."/>
            <person name="Chen A."/>
            <person name="Palaniappan K."/>
            <person name="Land M."/>
            <person name="Hauser L."/>
            <person name="Chang Y.J."/>
            <person name="Jeffries C.D."/>
            <person name="Rohde M."/>
            <person name="Goker M."/>
            <person name="Woyke T."/>
            <person name="Bristow J."/>
            <person name="Eisen J.A."/>
            <person name="Markowitz V."/>
            <person name="Hugenholtz P."/>
            <person name="Kyrpides N.C."/>
            <person name="Klenk H.P."/>
            <person name="Lapidus A."/>
        </authorList>
    </citation>
    <scope>NUCLEOTIDE SEQUENCE [LARGE SCALE GENOMIC DNA]</scope>
    <source>
        <strain evidence="2">ATCC 700542 / DSM 9946 / VI-R2</strain>
    </source>
</reference>
<sequence>MEPDWKAVAATIRHHSATFYYGSLLFRGEARKGIWAVYAACRTGDDAVDASSDPEGELERWWEGIERAYQARPQQPWECGLAWALERWEIPQEAFADMRQGFASDLEPVRPHNLDELLLYCYRVAGTVGRMITPIAGVRLEGGGVEEAAIKLGQAMQLTNCLRDVGEDLAMGRVYLPAELMHRYGLGIDDLHQRTIQPPYVGLMRELASVARRLYREGLGGLRYLQQGRAAIALAALQYEGILDKLERSGWNNLSSRASLKTYERLLLLPRAIWIRANSA</sequence>
<dbReference type="RefSeq" id="WP_013157944.1">
    <property type="nucleotide sequence ID" value="NC_014212.1"/>
</dbReference>
<dbReference type="Proteomes" id="UP000001916">
    <property type="component" value="Chromosome"/>
</dbReference>
<accession>D7BF24</accession>
<dbReference type="InterPro" id="IPR033904">
    <property type="entry name" value="Trans_IPPS_HH"/>
</dbReference>
<dbReference type="GO" id="GO:0016114">
    <property type="term" value="P:terpenoid biosynthetic process"/>
    <property type="evidence" value="ECO:0007669"/>
    <property type="project" value="UniProtKB-ARBA"/>
</dbReference>
<proteinExistence type="predicted"/>
<dbReference type="SFLD" id="SFLDS00005">
    <property type="entry name" value="Isoprenoid_Synthase_Type_I"/>
    <property type="match status" value="1"/>
</dbReference>
<protein>
    <submittedName>
        <fullName evidence="1">Phytoene synthase</fullName>
        <ecNumber evidence="1">2.5.1.32</ecNumber>
    </submittedName>
</protein>
<dbReference type="EMBL" id="CP002042">
    <property type="protein sequence ID" value="ADH63377.1"/>
    <property type="molecule type" value="Genomic_DNA"/>
</dbReference>
<dbReference type="InterPro" id="IPR044843">
    <property type="entry name" value="Trans_IPPS_bact-type"/>
</dbReference>
<dbReference type="EC" id="2.5.1.32" evidence="1"/>
<dbReference type="HOGENOM" id="CLU_037269_1_3_0"/>
<dbReference type="STRING" id="526227.Mesil_1486"/>
<dbReference type="OrthoDB" id="9787280at2"/>